<reference evidence="11 12" key="1">
    <citation type="submission" date="2019-07" db="EMBL/GenBank/DDBJ databases">
        <title>Novel species of Flavobacterium.</title>
        <authorList>
            <person name="Liu Q."/>
            <person name="Xin Y.-H."/>
        </authorList>
    </citation>
    <scope>NUCLEOTIDE SEQUENCE [LARGE SCALE GENOMIC DNA]</scope>
    <source>
        <strain evidence="9 11">GSP39</strain>
        <strain evidence="10 12">GSR22</strain>
    </source>
</reference>
<dbReference type="EMBL" id="VJZL01000011">
    <property type="protein sequence ID" value="TRX10097.1"/>
    <property type="molecule type" value="Genomic_DNA"/>
</dbReference>
<keyword evidence="7 8" id="KW-0472">Membrane</keyword>
<evidence type="ECO:0000256" key="5">
    <source>
        <dbReference type="ARBA" id="ARBA00022692"/>
    </source>
</evidence>
<dbReference type="GO" id="GO:0055085">
    <property type="term" value="P:transmembrane transport"/>
    <property type="evidence" value="ECO:0007669"/>
    <property type="project" value="TreeGrafter"/>
</dbReference>
<dbReference type="Proteomes" id="UP000318669">
    <property type="component" value="Unassembled WGS sequence"/>
</dbReference>
<feature type="transmembrane region" description="Helical" evidence="8">
    <location>
        <begin position="40"/>
        <end position="57"/>
    </location>
</feature>
<keyword evidence="5 8" id="KW-0812">Transmembrane</keyword>
<keyword evidence="11" id="KW-1185">Reference proteome</keyword>
<dbReference type="GO" id="GO:0005886">
    <property type="term" value="C:plasma membrane"/>
    <property type="evidence" value="ECO:0007669"/>
    <property type="project" value="UniProtKB-SubCell"/>
</dbReference>
<comment type="similarity">
    <text evidence="2">Belongs to the autoinducer-2 exporter (AI-2E) (TC 2.A.86) family.</text>
</comment>
<evidence type="ECO:0000313" key="9">
    <source>
        <dbReference type="EMBL" id="TRX06148.1"/>
    </source>
</evidence>
<evidence type="ECO:0000313" key="10">
    <source>
        <dbReference type="EMBL" id="TRX10097.1"/>
    </source>
</evidence>
<organism evidence="10 12">
    <name type="scientific">Flavobacterium gawalongense</name>
    <dbReference type="NCBI Taxonomy" id="2594432"/>
    <lineage>
        <taxon>Bacteria</taxon>
        <taxon>Pseudomonadati</taxon>
        <taxon>Bacteroidota</taxon>
        <taxon>Flavobacteriia</taxon>
        <taxon>Flavobacteriales</taxon>
        <taxon>Flavobacteriaceae</taxon>
        <taxon>Flavobacterium</taxon>
    </lineage>
</organism>
<dbReference type="Pfam" id="PF01594">
    <property type="entry name" value="AI-2E_transport"/>
    <property type="match status" value="1"/>
</dbReference>
<evidence type="ECO:0000313" key="12">
    <source>
        <dbReference type="Proteomes" id="UP000318669"/>
    </source>
</evidence>
<comment type="subcellular location">
    <subcellularLocation>
        <location evidence="1">Cell membrane</location>
        <topology evidence="1">Multi-pass membrane protein</topology>
    </subcellularLocation>
</comment>
<feature type="transmembrane region" description="Helical" evidence="8">
    <location>
        <begin position="306"/>
        <end position="339"/>
    </location>
</feature>
<evidence type="ECO:0000256" key="2">
    <source>
        <dbReference type="ARBA" id="ARBA00009773"/>
    </source>
</evidence>
<comment type="caution">
    <text evidence="10">The sequence shown here is derived from an EMBL/GenBank/DDBJ whole genome shotgun (WGS) entry which is preliminary data.</text>
</comment>
<accession>A0A553BPC6</accession>
<dbReference type="InterPro" id="IPR002549">
    <property type="entry name" value="AI-2E-like"/>
</dbReference>
<dbReference type="PANTHER" id="PTHR21716:SF53">
    <property type="entry name" value="PERMEASE PERM-RELATED"/>
    <property type="match status" value="1"/>
</dbReference>
<evidence type="ECO:0000256" key="3">
    <source>
        <dbReference type="ARBA" id="ARBA00022448"/>
    </source>
</evidence>
<sequence>MIQSSKTPVPFQSNRKYSVLEILQLIILASLILYFGKTLFIPLSFSLLISFILYPICKWMQTKGINKGIAIIISILGVTVLVGAVIYLLFAQFSEFLQEWQSLRAKLTETINQLSTFLSERFDISLEKQSEFIKNMLNNSGSEAFSLLRNTAYSVSESLFYLLMIPVFSALILFHRQMLSNALYELFPPERKSTIHEILIETIHAYYNFIKGMLVVYLIVGLLNSIGLLIIGVPHPFLFGFIASILTFIPYVGIMISSLLPIAVSWITYNSIWYPLGVIIVFSIVQVLEAYIIFPFAVGSRLKINTLVIIIVVIVGGILWGAAGMILFIPFISIIKLIADRTPSLKTLSVLLGDGEQKKVTK</sequence>
<feature type="transmembrane region" description="Helical" evidence="8">
    <location>
        <begin position="158"/>
        <end position="174"/>
    </location>
</feature>
<dbReference type="RefSeq" id="WP_143387342.1">
    <property type="nucleotide sequence ID" value="NZ_VJZL01000011.1"/>
</dbReference>
<evidence type="ECO:0000256" key="6">
    <source>
        <dbReference type="ARBA" id="ARBA00022989"/>
    </source>
</evidence>
<keyword evidence="6 8" id="KW-1133">Transmembrane helix</keyword>
<feature type="transmembrane region" description="Helical" evidence="8">
    <location>
        <begin position="17"/>
        <end position="34"/>
    </location>
</feature>
<proteinExistence type="inferred from homology"/>
<keyword evidence="4" id="KW-1003">Cell membrane</keyword>
<evidence type="ECO:0000256" key="1">
    <source>
        <dbReference type="ARBA" id="ARBA00004651"/>
    </source>
</evidence>
<dbReference type="Proteomes" id="UP000318528">
    <property type="component" value="Unassembled WGS sequence"/>
</dbReference>
<dbReference type="EMBL" id="VJZN01000013">
    <property type="protein sequence ID" value="TRX06148.1"/>
    <property type="molecule type" value="Genomic_DNA"/>
</dbReference>
<dbReference type="OrthoDB" id="9793390at2"/>
<name>A0A553BPC6_9FLAO</name>
<feature type="transmembrane region" description="Helical" evidence="8">
    <location>
        <begin position="272"/>
        <end position="294"/>
    </location>
</feature>
<feature type="transmembrane region" description="Helical" evidence="8">
    <location>
        <begin position="214"/>
        <end position="231"/>
    </location>
</feature>
<evidence type="ECO:0000256" key="4">
    <source>
        <dbReference type="ARBA" id="ARBA00022475"/>
    </source>
</evidence>
<feature type="transmembrane region" description="Helical" evidence="8">
    <location>
        <begin position="69"/>
        <end position="90"/>
    </location>
</feature>
<gene>
    <name evidence="10" type="ORF">FNW11_08030</name>
    <name evidence="9" type="ORF">FNW12_09405</name>
</gene>
<dbReference type="AlphaFoldDB" id="A0A553BPC6"/>
<evidence type="ECO:0000313" key="11">
    <source>
        <dbReference type="Proteomes" id="UP000318528"/>
    </source>
</evidence>
<evidence type="ECO:0000256" key="7">
    <source>
        <dbReference type="ARBA" id="ARBA00023136"/>
    </source>
</evidence>
<evidence type="ECO:0000256" key="8">
    <source>
        <dbReference type="SAM" id="Phobius"/>
    </source>
</evidence>
<dbReference type="PANTHER" id="PTHR21716">
    <property type="entry name" value="TRANSMEMBRANE PROTEIN"/>
    <property type="match status" value="1"/>
</dbReference>
<protein>
    <submittedName>
        <fullName evidence="10">AI-2E family transporter</fullName>
    </submittedName>
</protein>
<keyword evidence="3" id="KW-0813">Transport</keyword>
<feature type="transmembrane region" description="Helical" evidence="8">
    <location>
        <begin position="237"/>
        <end position="260"/>
    </location>
</feature>